<dbReference type="PANTHER" id="PTHR13604">
    <property type="entry name" value="DC12-RELATED"/>
    <property type="match status" value="1"/>
</dbReference>
<proteinExistence type="inferred from homology"/>
<keyword evidence="2 8" id="KW-0645">Protease</keyword>
<comment type="similarity">
    <text evidence="1 8">Belongs to the SOS response-associated peptidase family.</text>
</comment>
<keyword evidence="6" id="KW-0238">DNA-binding</keyword>
<dbReference type="GO" id="GO:0008233">
    <property type="term" value="F:peptidase activity"/>
    <property type="evidence" value="ECO:0007669"/>
    <property type="project" value="UniProtKB-KW"/>
</dbReference>
<accession>A0A1F7WZA3</accession>
<keyword evidence="7" id="KW-0456">Lyase</keyword>
<dbReference type="GO" id="GO:0106300">
    <property type="term" value="P:protein-DNA covalent cross-linking repair"/>
    <property type="evidence" value="ECO:0007669"/>
    <property type="project" value="InterPro"/>
</dbReference>
<dbReference type="AlphaFoldDB" id="A0A1F7WZA3"/>
<evidence type="ECO:0000256" key="4">
    <source>
        <dbReference type="ARBA" id="ARBA00022801"/>
    </source>
</evidence>
<evidence type="ECO:0000256" key="2">
    <source>
        <dbReference type="ARBA" id="ARBA00022670"/>
    </source>
</evidence>
<dbReference type="InterPro" id="IPR003738">
    <property type="entry name" value="SRAP"/>
</dbReference>
<evidence type="ECO:0000256" key="7">
    <source>
        <dbReference type="ARBA" id="ARBA00023239"/>
    </source>
</evidence>
<evidence type="ECO:0000256" key="6">
    <source>
        <dbReference type="ARBA" id="ARBA00023125"/>
    </source>
</evidence>
<feature type="non-terminal residue" evidence="9">
    <location>
        <position position="193"/>
    </location>
</feature>
<name>A0A1F7WZA3_9BACT</name>
<dbReference type="EC" id="3.4.-.-" evidence="8"/>
<dbReference type="GO" id="GO:0016829">
    <property type="term" value="F:lyase activity"/>
    <property type="evidence" value="ECO:0007669"/>
    <property type="project" value="UniProtKB-KW"/>
</dbReference>
<dbReference type="SUPFAM" id="SSF143081">
    <property type="entry name" value="BB1717-like"/>
    <property type="match status" value="1"/>
</dbReference>
<keyword evidence="4 8" id="KW-0378">Hydrolase</keyword>
<gene>
    <name evidence="9" type="ORF">A2159_01690</name>
</gene>
<evidence type="ECO:0000256" key="3">
    <source>
        <dbReference type="ARBA" id="ARBA00022763"/>
    </source>
</evidence>
<protein>
    <recommendedName>
        <fullName evidence="8">Abasic site processing protein</fullName>
        <ecNumber evidence="8">3.4.-.-</ecNumber>
    </recommendedName>
</protein>
<dbReference type="EMBL" id="MGFP01000059">
    <property type="protein sequence ID" value="OGM08174.1"/>
    <property type="molecule type" value="Genomic_DNA"/>
</dbReference>
<dbReference type="Gene3D" id="3.90.1680.10">
    <property type="entry name" value="SOS response associated peptidase-like"/>
    <property type="match status" value="1"/>
</dbReference>
<evidence type="ECO:0000313" key="10">
    <source>
        <dbReference type="Proteomes" id="UP000179219"/>
    </source>
</evidence>
<evidence type="ECO:0000256" key="5">
    <source>
        <dbReference type="ARBA" id="ARBA00023124"/>
    </source>
</evidence>
<dbReference type="GO" id="GO:0006508">
    <property type="term" value="P:proteolysis"/>
    <property type="evidence" value="ECO:0007669"/>
    <property type="project" value="UniProtKB-KW"/>
</dbReference>
<evidence type="ECO:0000313" key="9">
    <source>
        <dbReference type="EMBL" id="OGM08174.1"/>
    </source>
</evidence>
<dbReference type="Proteomes" id="UP000179219">
    <property type="component" value="Unassembled WGS sequence"/>
</dbReference>
<keyword evidence="5" id="KW-0190">Covalent protein-DNA linkage</keyword>
<dbReference type="PANTHER" id="PTHR13604:SF0">
    <property type="entry name" value="ABASIC SITE PROCESSING PROTEIN HMCES"/>
    <property type="match status" value="1"/>
</dbReference>
<organism evidence="9 10">
    <name type="scientific">Candidatus Woesebacteria bacterium RBG_13_34_9</name>
    <dbReference type="NCBI Taxonomy" id="1802477"/>
    <lineage>
        <taxon>Bacteria</taxon>
        <taxon>Candidatus Woeseibacteriota</taxon>
    </lineage>
</organism>
<keyword evidence="3" id="KW-0227">DNA damage</keyword>
<evidence type="ECO:0000256" key="1">
    <source>
        <dbReference type="ARBA" id="ARBA00008136"/>
    </source>
</evidence>
<evidence type="ECO:0000256" key="8">
    <source>
        <dbReference type="RuleBase" id="RU364100"/>
    </source>
</evidence>
<sequence>MCGRYTLANTANFKKRFGIIDKIPKFNESYNISPSTINPVIVRNSPNRVVLMKWGLVPFWAKDPKIGFRMINARAEDISIKPSFRKPIRVQRCLVPSAGFYEWKKLTLEDRSERVPFYIKMKQNDIFSFAGIYDIWKDVSGHEMKTYAIITTSANSQMSEIHDRMPVILRKEDEDTYLTKEVFLEDILKLLKP</sequence>
<reference evidence="9 10" key="1">
    <citation type="journal article" date="2016" name="Nat. Commun.">
        <title>Thousands of microbial genomes shed light on interconnected biogeochemical processes in an aquifer system.</title>
        <authorList>
            <person name="Anantharaman K."/>
            <person name="Brown C.T."/>
            <person name="Hug L.A."/>
            <person name="Sharon I."/>
            <person name="Castelle C.J."/>
            <person name="Probst A.J."/>
            <person name="Thomas B.C."/>
            <person name="Singh A."/>
            <person name="Wilkins M.J."/>
            <person name="Karaoz U."/>
            <person name="Brodie E.L."/>
            <person name="Williams K.H."/>
            <person name="Hubbard S.S."/>
            <person name="Banfield J.F."/>
        </authorList>
    </citation>
    <scope>NUCLEOTIDE SEQUENCE [LARGE SCALE GENOMIC DNA]</scope>
</reference>
<dbReference type="GO" id="GO:0003697">
    <property type="term" value="F:single-stranded DNA binding"/>
    <property type="evidence" value="ECO:0007669"/>
    <property type="project" value="InterPro"/>
</dbReference>
<dbReference type="InterPro" id="IPR036590">
    <property type="entry name" value="SRAP-like"/>
</dbReference>
<comment type="caution">
    <text evidence="9">The sequence shown here is derived from an EMBL/GenBank/DDBJ whole genome shotgun (WGS) entry which is preliminary data.</text>
</comment>
<dbReference type="Pfam" id="PF02586">
    <property type="entry name" value="SRAP"/>
    <property type="match status" value="1"/>
</dbReference>